<dbReference type="InterPro" id="IPR004399">
    <property type="entry name" value="HMP/HMP-P_kinase_dom"/>
</dbReference>
<dbReference type="SUPFAM" id="SSF53613">
    <property type="entry name" value="Ribokinase-like"/>
    <property type="match status" value="1"/>
</dbReference>
<evidence type="ECO:0000256" key="2">
    <source>
        <dbReference type="ARBA" id="ARBA00000565"/>
    </source>
</evidence>
<dbReference type="PANTHER" id="PTHR20858">
    <property type="entry name" value="PHOSPHOMETHYLPYRIMIDINE KINASE"/>
    <property type="match status" value="1"/>
</dbReference>
<dbReference type="NCBIfam" id="TIGR00097">
    <property type="entry name" value="HMP-P_kinase"/>
    <property type="match status" value="1"/>
</dbReference>
<organism evidence="10 11">
    <name type="scientific">Herpetosiphon aurantiacus (strain ATCC 23779 / DSM 785 / 114-95)</name>
    <dbReference type="NCBI Taxonomy" id="316274"/>
    <lineage>
        <taxon>Bacteria</taxon>
        <taxon>Bacillati</taxon>
        <taxon>Chloroflexota</taxon>
        <taxon>Chloroflexia</taxon>
        <taxon>Herpetosiphonales</taxon>
        <taxon>Herpetosiphonaceae</taxon>
        <taxon>Herpetosiphon</taxon>
    </lineage>
</organism>
<dbReference type="InterPro" id="IPR029056">
    <property type="entry name" value="Ribokinase-like"/>
</dbReference>
<dbReference type="GO" id="GO:0005524">
    <property type="term" value="F:ATP binding"/>
    <property type="evidence" value="ECO:0007669"/>
    <property type="project" value="UniProtKB-KW"/>
</dbReference>
<dbReference type="GO" id="GO:0008902">
    <property type="term" value="F:hydroxymethylpyrimidine kinase activity"/>
    <property type="evidence" value="ECO:0007669"/>
    <property type="project" value="UniProtKB-EC"/>
</dbReference>
<dbReference type="Proteomes" id="UP000000787">
    <property type="component" value="Chromosome"/>
</dbReference>
<dbReference type="GO" id="GO:0005829">
    <property type="term" value="C:cytosol"/>
    <property type="evidence" value="ECO:0007669"/>
    <property type="project" value="TreeGrafter"/>
</dbReference>
<evidence type="ECO:0000256" key="5">
    <source>
        <dbReference type="ARBA" id="ARBA00022741"/>
    </source>
</evidence>
<dbReference type="PANTHER" id="PTHR20858:SF17">
    <property type="entry name" value="HYDROXYMETHYLPYRIMIDINE_PHOSPHOMETHYLPYRIMIDINE KINASE THI20-RELATED"/>
    <property type="match status" value="1"/>
</dbReference>
<dbReference type="BioCyc" id="HAUR316274:GHYA-2466-MONOMER"/>
<evidence type="ECO:0000259" key="9">
    <source>
        <dbReference type="Pfam" id="PF08543"/>
    </source>
</evidence>
<dbReference type="EMBL" id="CP000875">
    <property type="protein sequence ID" value="ABX05078.1"/>
    <property type="molecule type" value="Genomic_DNA"/>
</dbReference>
<proteinExistence type="predicted"/>
<keyword evidence="7" id="KW-0067">ATP-binding</keyword>
<comment type="catalytic activity">
    <reaction evidence="2">
        <text>4-amino-2-methyl-5-(phosphooxymethyl)pyrimidine + ATP = 4-amino-2-methyl-5-(diphosphooxymethyl)pyrimidine + ADP</text>
        <dbReference type="Rhea" id="RHEA:19893"/>
        <dbReference type="ChEBI" id="CHEBI:30616"/>
        <dbReference type="ChEBI" id="CHEBI:57841"/>
        <dbReference type="ChEBI" id="CHEBI:58354"/>
        <dbReference type="ChEBI" id="CHEBI:456216"/>
        <dbReference type="EC" id="2.7.4.7"/>
    </reaction>
</comment>
<dbReference type="InterPro" id="IPR013749">
    <property type="entry name" value="PM/HMP-P_kinase-1"/>
</dbReference>
<dbReference type="AlphaFoldDB" id="A9AZD4"/>
<dbReference type="CDD" id="cd01169">
    <property type="entry name" value="HMPP_kinase"/>
    <property type="match status" value="1"/>
</dbReference>
<keyword evidence="4" id="KW-0808">Transferase</keyword>
<dbReference type="InParanoid" id="A9AZD4"/>
<evidence type="ECO:0000256" key="3">
    <source>
        <dbReference type="ARBA" id="ARBA00004769"/>
    </source>
</evidence>
<evidence type="ECO:0000256" key="1">
    <source>
        <dbReference type="ARBA" id="ARBA00000151"/>
    </source>
</evidence>
<sequence length="264" mass="27648">MRAKALTIAGSDSGGGAGIQADLKTFHTYQVYGSSVITAITAQNTIGVQAFELVSPSLIERQIVAVLADIGADAIKTGMLGNAAIIETVANSLRQYPVALVVDPVMVAKSGDRLLAEEAVQALCEHLVPIASLITPNLPEASVMLGREIADERTMYAALDDLLKLGAKAVLLKGGHLKGQPLDLFADGQQVLELRSERIDTPNTHGTGCTYAAAITALLARGEDLVSAVCQAHAFLYAAIASAESIGAGHSPVNHWAWLNERTV</sequence>
<evidence type="ECO:0000256" key="6">
    <source>
        <dbReference type="ARBA" id="ARBA00022777"/>
    </source>
</evidence>
<keyword evidence="6 10" id="KW-0418">Kinase</keyword>
<dbReference type="FunCoup" id="A9AZD4">
    <property type="interactions" value="409"/>
</dbReference>
<evidence type="ECO:0000313" key="10">
    <source>
        <dbReference type="EMBL" id="ABX05078.1"/>
    </source>
</evidence>
<evidence type="ECO:0000256" key="7">
    <source>
        <dbReference type="ARBA" id="ARBA00022840"/>
    </source>
</evidence>
<dbReference type="STRING" id="316274.Haur_2438"/>
<keyword evidence="11" id="KW-1185">Reference proteome</keyword>
<comment type="catalytic activity">
    <reaction evidence="1">
        <text>4-amino-5-hydroxymethyl-2-methylpyrimidine + ATP = 4-amino-2-methyl-5-(phosphooxymethyl)pyrimidine + ADP + H(+)</text>
        <dbReference type="Rhea" id="RHEA:23096"/>
        <dbReference type="ChEBI" id="CHEBI:15378"/>
        <dbReference type="ChEBI" id="CHEBI:16892"/>
        <dbReference type="ChEBI" id="CHEBI:30616"/>
        <dbReference type="ChEBI" id="CHEBI:58354"/>
        <dbReference type="ChEBI" id="CHEBI:456216"/>
        <dbReference type="EC" id="2.7.1.49"/>
    </reaction>
</comment>
<dbReference type="GO" id="GO:0009228">
    <property type="term" value="P:thiamine biosynthetic process"/>
    <property type="evidence" value="ECO:0007669"/>
    <property type="project" value="UniProtKB-KW"/>
</dbReference>
<dbReference type="Pfam" id="PF08543">
    <property type="entry name" value="Phos_pyr_kin"/>
    <property type="match status" value="1"/>
</dbReference>
<feature type="domain" description="Pyridoxamine kinase/Phosphomethylpyrimidine kinase" evidence="9">
    <location>
        <begin position="12"/>
        <end position="254"/>
    </location>
</feature>
<keyword evidence="8" id="KW-0784">Thiamine biosynthesis</keyword>
<protein>
    <submittedName>
        <fullName evidence="10">Phosphomethylpyrimidine kinase</fullName>
    </submittedName>
</protein>
<dbReference type="FunFam" id="3.40.1190.20:FF:000003">
    <property type="entry name" value="Phosphomethylpyrimidine kinase ThiD"/>
    <property type="match status" value="1"/>
</dbReference>
<comment type="pathway">
    <text evidence="3">Cofactor biosynthesis; thiamine diphosphate biosynthesis; 4-amino-2-methyl-5-diphosphomethylpyrimidine from 5-amino-1-(5-phospho-D-ribosyl)imidazole: step 3/3.</text>
</comment>
<dbReference type="GO" id="GO:0008972">
    <property type="term" value="F:phosphomethylpyrimidine kinase activity"/>
    <property type="evidence" value="ECO:0007669"/>
    <property type="project" value="UniProtKB-EC"/>
</dbReference>
<keyword evidence="5" id="KW-0547">Nucleotide-binding</keyword>
<evidence type="ECO:0000313" key="11">
    <source>
        <dbReference type="Proteomes" id="UP000000787"/>
    </source>
</evidence>
<evidence type="ECO:0000256" key="8">
    <source>
        <dbReference type="ARBA" id="ARBA00022977"/>
    </source>
</evidence>
<gene>
    <name evidence="10" type="ordered locus">Haur_2438</name>
</gene>
<name>A9AZD4_HERA2</name>
<dbReference type="KEGG" id="hau:Haur_2438"/>
<evidence type="ECO:0000256" key="4">
    <source>
        <dbReference type="ARBA" id="ARBA00022679"/>
    </source>
</evidence>
<reference evidence="10 11" key="1">
    <citation type="journal article" date="2011" name="Stand. Genomic Sci.">
        <title>Complete genome sequence of the filamentous gliding predatory bacterium Herpetosiphon aurantiacus type strain (114-95(T)).</title>
        <authorList>
            <person name="Kiss H."/>
            <person name="Nett M."/>
            <person name="Domin N."/>
            <person name="Martin K."/>
            <person name="Maresca J.A."/>
            <person name="Copeland A."/>
            <person name="Lapidus A."/>
            <person name="Lucas S."/>
            <person name="Berry K.W."/>
            <person name="Glavina Del Rio T."/>
            <person name="Dalin E."/>
            <person name="Tice H."/>
            <person name="Pitluck S."/>
            <person name="Richardson P."/>
            <person name="Bruce D."/>
            <person name="Goodwin L."/>
            <person name="Han C."/>
            <person name="Detter J.C."/>
            <person name="Schmutz J."/>
            <person name="Brettin T."/>
            <person name="Land M."/>
            <person name="Hauser L."/>
            <person name="Kyrpides N.C."/>
            <person name="Ivanova N."/>
            <person name="Goker M."/>
            <person name="Woyke T."/>
            <person name="Klenk H.P."/>
            <person name="Bryant D.A."/>
        </authorList>
    </citation>
    <scope>NUCLEOTIDE SEQUENCE [LARGE SCALE GENOMIC DNA]</scope>
    <source>
        <strain evidence="11">ATCC 23779 / DSM 785 / 114-95</strain>
    </source>
</reference>
<dbReference type="eggNOG" id="COG0351">
    <property type="taxonomic scope" value="Bacteria"/>
</dbReference>
<accession>A9AZD4</accession>
<dbReference type="HOGENOM" id="CLU_020520_0_0_0"/>
<dbReference type="Gene3D" id="3.40.1190.20">
    <property type="match status" value="1"/>
</dbReference>